<evidence type="ECO:0000313" key="2">
    <source>
        <dbReference type="Proteomes" id="UP001207468"/>
    </source>
</evidence>
<sequence length="334" mass="38627">MDSVTHIVLGACIGEIFVGRKIRHRALLLGAVAQSVPDIDIIAGSWLSPAGDLLAHRGITHSLLFALCMTPLLAFIADRWRRPHNIAFRTWLYFFGTEILVHLFLDTGNAYGTGLLEPFDHHRFSYNNLFVADPFLTLVPAMVFIILILHKGHRARMKWAILAIAYCSIYWAGSLVNKARMERDVVLTTRAQHISYDHHFTTPTPFNNLLWYIILEDSNGYYVGYHSVMAKNKDIPFAYFPRQDSLLDGFRQREDVQQLLRFSQGYYTVDNRQDTLRFHDLRFGQVAGWADNKAPFAFYYYLNSDDNSLLIQRGRFARWNKRTIGVLWKKMMGE</sequence>
<dbReference type="EMBL" id="JAGFNK010001302">
    <property type="protein sequence ID" value="KAI9432805.1"/>
    <property type="molecule type" value="Genomic_DNA"/>
</dbReference>
<evidence type="ECO:0000313" key="1">
    <source>
        <dbReference type="EMBL" id="KAI9432805.1"/>
    </source>
</evidence>
<dbReference type="Proteomes" id="UP001207468">
    <property type="component" value="Unassembled WGS sequence"/>
</dbReference>
<protein>
    <submittedName>
        <fullName evidence="1">Uncharacterized protein</fullName>
    </submittedName>
</protein>
<accession>A0ACC0TQU8</accession>
<proteinExistence type="predicted"/>
<reference evidence="1" key="1">
    <citation type="submission" date="2021-03" db="EMBL/GenBank/DDBJ databases">
        <title>Evolutionary priming and transition to the ectomycorrhizal habit in an iconic lineage of mushroom-forming fungi: is preadaptation a requirement?</title>
        <authorList>
            <consortium name="DOE Joint Genome Institute"/>
            <person name="Looney B.P."/>
            <person name="Miyauchi S."/>
            <person name="Morin E."/>
            <person name="Drula E."/>
            <person name="Courty P.E."/>
            <person name="Chicoki N."/>
            <person name="Fauchery L."/>
            <person name="Kohler A."/>
            <person name="Kuo A."/>
            <person name="LaButti K."/>
            <person name="Pangilinan J."/>
            <person name="Lipzen A."/>
            <person name="Riley R."/>
            <person name="Andreopoulos W."/>
            <person name="He G."/>
            <person name="Johnson J."/>
            <person name="Barry K.W."/>
            <person name="Grigoriev I.V."/>
            <person name="Nagy L."/>
            <person name="Hibbett D."/>
            <person name="Henrissat B."/>
            <person name="Matheny P.B."/>
            <person name="Labbe J."/>
            <person name="Martin A.F."/>
        </authorList>
    </citation>
    <scope>NUCLEOTIDE SEQUENCE</scope>
    <source>
        <strain evidence="1">BPL698</strain>
    </source>
</reference>
<organism evidence="1 2">
    <name type="scientific">Russula earlei</name>
    <dbReference type="NCBI Taxonomy" id="71964"/>
    <lineage>
        <taxon>Eukaryota</taxon>
        <taxon>Fungi</taxon>
        <taxon>Dikarya</taxon>
        <taxon>Basidiomycota</taxon>
        <taxon>Agaricomycotina</taxon>
        <taxon>Agaricomycetes</taxon>
        <taxon>Russulales</taxon>
        <taxon>Russulaceae</taxon>
        <taxon>Russula</taxon>
    </lineage>
</organism>
<gene>
    <name evidence="1" type="ORF">F5148DRAFT_1295661</name>
</gene>
<name>A0ACC0TQU8_9AGAM</name>
<comment type="caution">
    <text evidence="1">The sequence shown here is derived from an EMBL/GenBank/DDBJ whole genome shotgun (WGS) entry which is preliminary data.</text>
</comment>
<keyword evidence="2" id="KW-1185">Reference proteome</keyword>